<reference evidence="1" key="1">
    <citation type="submission" date="2021-06" db="EMBL/GenBank/DDBJ databases">
        <authorList>
            <person name="Kallberg Y."/>
            <person name="Tangrot J."/>
            <person name="Rosling A."/>
        </authorList>
    </citation>
    <scope>NUCLEOTIDE SEQUENCE</scope>
    <source>
        <strain evidence="1">FL966</strain>
    </source>
</reference>
<proteinExistence type="predicted"/>
<dbReference type="AlphaFoldDB" id="A0A9N9NWG4"/>
<keyword evidence="2" id="KW-1185">Reference proteome</keyword>
<dbReference type="Proteomes" id="UP000789759">
    <property type="component" value="Unassembled WGS sequence"/>
</dbReference>
<gene>
    <name evidence="1" type="ORF">CPELLU_LOCUS15834</name>
</gene>
<dbReference type="InterPro" id="IPR036844">
    <property type="entry name" value="Hint_dom_sf"/>
</dbReference>
<dbReference type="EMBL" id="CAJVQA010021700">
    <property type="protein sequence ID" value="CAG8770316.1"/>
    <property type="molecule type" value="Genomic_DNA"/>
</dbReference>
<sequence length="222" mass="24907">MDAAMKDVIDDLVCIKHEIIPPTSRIDATNSSAPNIDKGTCLRSGTLISMADGTKVVVEELNPGDIVVGKNGAPCQVLGRNDHLFATQNDEWMYIDTDLSHHMNPLNKKFSSTMKVHCLLVTGGIYVENRYVTHDSMPNLLAWPACMSTPRMFPTIDSLDDAEYIRELSYQISTEWKKIIEISASCMSLNDVEKAIKLSIEKFKYLICGDQDSFKKFLINLR</sequence>
<evidence type="ECO:0000313" key="2">
    <source>
        <dbReference type="Proteomes" id="UP000789759"/>
    </source>
</evidence>
<accession>A0A9N9NWG4</accession>
<organism evidence="1 2">
    <name type="scientific">Cetraspora pellucida</name>
    <dbReference type="NCBI Taxonomy" id="1433469"/>
    <lineage>
        <taxon>Eukaryota</taxon>
        <taxon>Fungi</taxon>
        <taxon>Fungi incertae sedis</taxon>
        <taxon>Mucoromycota</taxon>
        <taxon>Glomeromycotina</taxon>
        <taxon>Glomeromycetes</taxon>
        <taxon>Diversisporales</taxon>
        <taxon>Gigasporaceae</taxon>
        <taxon>Cetraspora</taxon>
    </lineage>
</organism>
<dbReference type="SUPFAM" id="SSF51294">
    <property type="entry name" value="Hedgehog/intein (Hint) domain"/>
    <property type="match status" value="1"/>
</dbReference>
<dbReference type="OrthoDB" id="2405622at2759"/>
<protein>
    <submittedName>
        <fullName evidence="1">24218_t:CDS:1</fullName>
    </submittedName>
</protein>
<comment type="caution">
    <text evidence="1">The sequence shown here is derived from an EMBL/GenBank/DDBJ whole genome shotgun (WGS) entry which is preliminary data.</text>
</comment>
<evidence type="ECO:0000313" key="1">
    <source>
        <dbReference type="EMBL" id="CAG8770316.1"/>
    </source>
</evidence>
<name>A0A9N9NWG4_9GLOM</name>
<dbReference type="Gene3D" id="2.170.16.10">
    <property type="entry name" value="Hedgehog/Intein (Hint) domain"/>
    <property type="match status" value="1"/>
</dbReference>